<dbReference type="PIRSF" id="PIRSF016184">
    <property type="entry name" value="PhzC_PhzF"/>
    <property type="match status" value="1"/>
</dbReference>
<dbReference type="InterPro" id="IPR003719">
    <property type="entry name" value="Phenazine_PhzF-like"/>
</dbReference>
<dbReference type="Proteomes" id="UP001315860">
    <property type="component" value="Chromosome"/>
</dbReference>
<dbReference type="EMBL" id="CP101990">
    <property type="protein sequence ID" value="UUI69574.1"/>
    <property type="molecule type" value="Genomic_DNA"/>
</dbReference>
<comment type="similarity">
    <text evidence="1">Belongs to the PhzF family.</text>
</comment>
<accession>A0ABY5KGG6</accession>
<organism evidence="3 4">
    <name type="scientific">Aeromicrobium duanguangcaii</name>
    <dbReference type="NCBI Taxonomy" id="2968086"/>
    <lineage>
        <taxon>Bacteria</taxon>
        <taxon>Bacillati</taxon>
        <taxon>Actinomycetota</taxon>
        <taxon>Actinomycetes</taxon>
        <taxon>Propionibacteriales</taxon>
        <taxon>Nocardioidaceae</taxon>
        <taxon>Aeromicrobium</taxon>
    </lineage>
</organism>
<gene>
    <name evidence="3" type="ORF">NP095_05620</name>
</gene>
<dbReference type="PANTHER" id="PTHR13774">
    <property type="entry name" value="PHENAZINE BIOSYNTHESIS PROTEIN"/>
    <property type="match status" value="1"/>
</dbReference>
<sequence>MTTEVLHYAAFTTVEGGGNPAGVVLDATGLDDAAMLTIAQDVGYSETAFLSVGATDDGTTRADVRYFSPVAEVAFCGHATLATAVAFAERHGPGRLALSTAAGDVAVSTRSEAGRFVATLSSPPTHTRPVDPDVLTEALAALRWTDADLDPAYPPHVAFAGNDHLVLGVRSRETLTALDYDFTALEELMARVGWTTAHLFWAEDEVTFHVRNPFPPGGVVEDPATGAAAAAFGGYLRDLHLVSTPTRMTIHQGHDMGRPSELLVDVTADDPSVAVTGRAAAIPAWDHPTRPANSAD</sequence>
<dbReference type="Gene3D" id="3.10.310.10">
    <property type="entry name" value="Diaminopimelate Epimerase, Chain A, domain 1"/>
    <property type="match status" value="2"/>
</dbReference>
<protein>
    <submittedName>
        <fullName evidence="3">PhzF family phenazine biosynthesis protein</fullName>
    </submittedName>
</protein>
<dbReference type="RefSeq" id="WP_232416945.1">
    <property type="nucleotide sequence ID" value="NZ_CP101990.1"/>
</dbReference>
<keyword evidence="4" id="KW-1185">Reference proteome</keyword>
<dbReference type="SUPFAM" id="SSF54506">
    <property type="entry name" value="Diaminopimelate epimerase-like"/>
    <property type="match status" value="1"/>
</dbReference>
<evidence type="ECO:0000313" key="4">
    <source>
        <dbReference type="Proteomes" id="UP001315860"/>
    </source>
</evidence>
<dbReference type="Pfam" id="PF02567">
    <property type="entry name" value="PhzC-PhzF"/>
    <property type="match status" value="1"/>
</dbReference>
<name>A0ABY5KGG6_9ACTN</name>
<evidence type="ECO:0000313" key="3">
    <source>
        <dbReference type="EMBL" id="UUI69574.1"/>
    </source>
</evidence>
<keyword evidence="2" id="KW-0413">Isomerase</keyword>
<reference evidence="3 4" key="1">
    <citation type="submission" date="2022-07" db="EMBL/GenBank/DDBJ databases">
        <title>Novel species in genus Aeromicrobium.</title>
        <authorList>
            <person name="Ye L."/>
        </authorList>
    </citation>
    <scope>NUCLEOTIDE SEQUENCE [LARGE SCALE GENOMIC DNA]</scope>
    <source>
        <strain evidence="4">zg-Y50</strain>
    </source>
</reference>
<evidence type="ECO:0000256" key="2">
    <source>
        <dbReference type="ARBA" id="ARBA00023235"/>
    </source>
</evidence>
<evidence type="ECO:0000256" key="1">
    <source>
        <dbReference type="ARBA" id="ARBA00008270"/>
    </source>
</evidence>
<dbReference type="PANTHER" id="PTHR13774:SF39">
    <property type="entry name" value="BIOSYNTHESIS PROTEIN, PUTATIVE-RELATED"/>
    <property type="match status" value="1"/>
</dbReference>
<dbReference type="NCBIfam" id="TIGR00654">
    <property type="entry name" value="PhzF_family"/>
    <property type="match status" value="1"/>
</dbReference>
<proteinExistence type="inferred from homology"/>